<comment type="caution">
    <text evidence="2">The sequence shown here is derived from an EMBL/GenBank/DDBJ whole genome shotgun (WGS) entry which is preliminary data.</text>
</comment>
<dbReference type="AlphaFoldDB" id="A0A444JKY3"/>
<gene>
    <name evidence="2" type="ORF">EDI28_20065</name>
</gene>
<dbReference type="EMBL" id="RJLM01000011">
    <property type="protein sequence ID" value="RWX53753.1"/>
    <property type="molecule type" value="Genomic_DNA"/>
</dbReference>
<dbReference type="OrthoDB" id="5828151at2"/>
<feature type="region of interest" description="Disordered" evidence="1">
    <location>
        <begin position="73"/>
        <end position="96"/>
    </location>
</feature>
<evidence type="ECO:0000313" key="2">
    <source>
        <dbReference type="EMBL" id="RWX53753.1"/>
    </source>
</evidence>
<proteinExistence type="predicted"/>
<protein>
    <recommendedName>
        <fullName evidence="4">Flagellar protein FliT</fullName>
    </recommendedName>
</protein>
<keyword evidence="3" id="KW-1185">Reference proteome</keyword>
<dbReference type="RefSeq" id="WP_128785642.1">
    <property type="nucleotide sequence ID" value="NZ_JAKJSG010000022.1"/>
</dbReference>
<reference evidence="2 3" key="1">
    <citation type="submission" date="2018-11" db="EMBL/GenBank/DDBJ databases">
        <title>Photobacterium sp. BEI247 sp. nov., a marine bacterium isolated from Yongle Blue Hole in the South China Sea.</title>
        <authorList>
            <person name="Wang X."/>
        </authorList>
    </citation>
    <scope>NUCLEOTIDE SEQUENCE [LARGE SCALE GENOMIC DNA]</scope>
    <source>
        <strain evidence="3">BEI247</strain>
    </source>
</reference>
<dbReference type="Proteomes" id="UP000287563">
    <property type="component" value="Unassembled WGS sequence"/>
</dbReference>
<name>A0A444JKY3_9GAMM</name>
<evidence type="ECO:0000256" key="1">
    <source>
        <dbReference type="SAM" id="MobiDB-lite"/>
    </source>
</evidence>
<sequence length="96" mass="11058">MKLDLQLKGLHNSFEQALAAQDWEALAQLDCKLQRAIPTIRQQRLTEAAKHQLQRLNLLYSTMIAEGEREKASTQQQIQQQAGNREGMHAYLQNQE</sequence>
<organism evidence="2 3">
    <name type="scientific">Photobacterium chitinilyticum</name>
    <dbReference type="NCBI Taxonomy" id="2485123"/>
    <lineage>
        <taxon>Bacteria</taxon>
        <taxon>Pseudomonadati</taxon>
        <taxon>Pseudomonadota</taxon>
        <taxon>Gammaproteobacteria</taxon>
        <taxon>Vibrionales</taxon>
        <taxon>Vibrionaceae</taxon>
        <taxon>Photobacterium</taxon>
    </lineage>
</organism>
<evidence type="ECO:0008006" key="4">
    <source>
        <dbReference type="Google" id="ProtNLM"/>
    </source>
</evidence>
<accession>A0A444JKY3</accession>
<evidence type="ECO:0000313" key="3">
    <source>
        <dbReference type="Proteomes" id="UP000287563"/>
    </source>
</evidence>